<evidence type="ECO:0000313" key="2">
    <source>
        <dbReference type="Proteomes" id="UP000703674"/>
    </source>
</evidence>
<dbReference type="EMBL" id="JAAVJR010001355">
    <property type="protein sequence ID" value="NJW55624.1"/>
    <property type="molecule type" value="Genomic_DNA"/>
</dbReference>
<keyword evidence="2" id="KW-1185">Reference proteome</keyword>
<reference evidence="1 2" key="1">
    <citation type="submission" date="2020-03" db="EMBL/GenBank/DDBJ databases">
        <title>Salinimicrobium sp. nov, isolated from SCS.</title>
        <authorList>
            <person name="Cao W.R."/>
        </authorList>
    </citation>
    <scope>NUCLEOTIDE SEQUENCE [LARGE SCALE GENOMIC DNA]</scope>
    <source>
        <strain evidence="2">J15B91</strain>
    </source>
</reference>
<feature type="non-terminal residue" evidence="1">
    <location>
        <position position="1"/>
    </location>
</feature>
<protein>
    <submittedName>
        <fullName evidence="1">Uncharacterized protein</fullName>
    </submittedName>
</protein>
<sequence length="107" mass="11483">TPGPADGILIPRLNNFPATNPGADQNGMLIFLTSQKGEFSPGFYWWNSSAGKWEGMSGKASSDFYKVGTTAPASNQQEPIFRSGNVNIGGESEIVKLKVVITPTEDF</sequence>
<feature type="non-terminal residue" evidence="1">
    <location>
        <position position="107"/>
    </location>
</feature>
<evidence type="ECO:0000313" key="1">
    <source>
        <dbReference type="EMBL" id="NJW55624.1"/>
    </source>
</evidence>
<proteinExistence type="predicted"/>
<name>A0ABX1D5D3_9FLAO</name>
<organism evidence="1 2">
    <name type="scientific">Salinimicrobium oceani</name>
    <dbReference type="NCBI Taxonomy" id="2722702"/>
    <lineage>
        <taxon>Bacteria</taxon>
        <taxon>Pseudomonadati</taxon>
        <taxon>Bacteroidota</taxon>
        <taxon>Flavobacteriia</taxon>
        <taxon>Flavobacteriales</taxon>
        <taxon>Flavobacteriaceae</taxon>
        <taxon>Salinimicrobium</taxon>
    </lineage>
</organism>
<gene>
    <name evidence="1" type="ORF">HC175_22170</name>
</gene>
<dbReference type="Proteomes" id="UP000703674">
    <property type="component" value="Unassembled WGS sequence"/>
</dbReference>
<accession>A0ABX1D5D3</accession>
<comment type="caution">
    <text evidence="1">The sequence shown here is derived from an EMBL/GenBank/DDBJ whole genome shotgun (WGS) entry which is preliminary data.</text>
</comment>